<dbReference type="EMBL" id="DF820490">
    <property type="protein sequence ID" value="GAK31081.1"/>
    <property type="molecule type" value="Genomic_DNA"/>
</dbReference>
<dbReference type="SUPFAM" id="SSF50249">
    <property type="entry name" value="Nucleic acid-binding proteins"/>
    <property type="match status" value="1"/>
</dbReference>
<gene>
    <name evidence="5" type="ORF">WOSG25_070580</name>
</gene>
<dbReference type="InterPro" id="IPR012340">
    <property type="entry name" value="NA-bd_OB-fold"/>
</dbReference>
<keyword evidence="1 3" id="KW-0820">tRNA-binding</keyword>
<dbReference type="Gene3D" id="3.30.1940.10">
    <property type="entry name" value="YtpR-like"/>
    <property type="match status" value="1"/>
</dbReference>
<dbReference type="CDD" id="cd02796">
    <property type="entry name" value="tRNA_bind_bactPheRS"/>
    <property type="match status" value="1"/>
</dbReference>
<evidence type="ECO:0000256" key="1">
    <source>
        <dbReference type="ARBA" id="ARBA00022555"/>
    </source>
</evidence>
<dbReference type="Proteomes" id="UP000030643">
    <property type="component" value="Unassembled WGS sequence"/>
</dbReference>
<keyword evidence="2 3" id="KW-0694">RNA-binding</keyword>
<sequence length="213" mass="22526">MLIASYNLKALGDVLLILTAPASQEQIVKKQGNVIRIENANGELLGVNFLAASEIIDLTGLNGSIQLSAEQVTKLNATMEAAGFPGDLVADLEPKFVVGYVEKTEPHPDSDHLKITTTLIDNDQRLQIVSGSPNMQADIKVVVAKVGAMMPSGLIIWPGELRGVASNGMIVSGRELMLPNAPQVPGALILPNDFAPVGSVFDRTTSAAQAIFE</sequence>
<evidence type="ECO:0000313" key="5">
    <source>
        <dbReference type="EMBL" id="GAK31081.1"/>
    </source>
</evidence>
<accession>A0A069D143</accession>
<keyword evidence="6" id="KW-1185">Reference proteome</keyword>
<name>A0A069D143_WEIOS</name>
<dbReference type="RefSeq" id="WP_027699115.1">
    <property type="nucleotide sequence ID" value="NZ_DF820490.1"/>
</dbReference>
<dbReference type="AlphaFoldDB" id="A0A069D143"/>
<proteinExistence type="predicted"/>
<dbReference type="Pfam" id="PF14794">
    <property type="entry name" value="DUF4479"/>
    <property type="match status" value="1"/>
</dbReference>
<dbReference type="GO" id="GO:0004812">
    <property type="term" value="F:aminoacyl-tRNA ligase activity"/>
    <property type="evidence" value="ECO:0007669"/>
    <property type="project" value="UniProtKB-KW"/>
</dbReference>
<evidence type="ECO:0000259" key="4">
    <source>
        <dbReference type="PROSITE" id="PS50886"/>
    </source>
</evidence>
<reference evidence="6" key="1">
    <citation type="journal article" date="2014" name="Genome Announc.">
        <title>Draft genome sequence of Weissella oryzae SG25T, isolated from fermented rice grains.</title>
        <authorList>
            <person name="Tanizawa Y."/>
            <person name="Fujisawa T."/>
            <person name="Mochizuki T."/>
            <person name="Kaminuma E."/>
            <person name="Suzuki Y."/>
            <person name="Nakamura Y."/>
            <person name="Tohno M."/>
        </authorList>
    </citation>
    <scope>NUCLEOTIDE SEQUENCE [LARGE SCALE GENOMIC DNA]</scope>
    <source>
        <strain evidence="6">DSM 25784 / JCM 18191 / LMG 30913 / SG25</strain>
    </source>
</reference>
<dbReference type="InterPro" id="IPR027855">
    <property type="entry name" value="DUF4479"/>
</dbReference>
<dbReference type="PROSITE" id="PS50886">
    <property type="entry name" value="TRBD"/>
    <property type="match status" value="1"/>
</dbReference>
<dbReference type="eggNOG" id="COG0073">
    <property type="taxonomic scope" value="Bacteria"/>
</dbReference>
<dbReference type="InterPro" id="IPR033714">
    <property type="entry name" value="tRNA_bind_bactPheRS"/>
</dbReference>
<keyword evidence="5" id="KW-0436">Ligase</keyword>
<dbReference type="Gene3D" id="2.40.50.140">
    <property type="entry name" value="Nucleic acid-binding proteins"/>
    <property type="match status" value="1"/>
</dbReference>
<dbReference type="STRING" id="1329250.WOSG25_070580"/>
<dbReference type="InterPro" id="IPR002547">
    <property type="entry name" value="tRNA-bd_dom"/>
</dbReference>
<evidence type="ECO:0000313" key="6">
    <source>
        <dbReference type="Proteomes" id="UP000030643"/>
    </source>
</evidence>
<protein>
    <submittedName>
        <fullName evidence="5">Phenylalanyl-tRNA synthetase beta subunit</fullName>
    </submittedName>
</protein>
<dbReference type="Pfam" id="PF01588">
    <property type="entry name" value="tRNA_bind"/>
    <property type="match status" value="1"/>
</dbReference>
<dbReference type="InterPro" id="IPR037154">
    <property type="entry name" value="YtpR-like_sf"/>
</dbReference>
<organism evidence="5 6">
    <name type="scientific">Weissella oryzae (strain DSM 25784 / JCM 18191 / LMG 30913 / SG25)</name>
    <dbReference type="NCBI Taxonomy" id="1329250"/>
    <lineage>
        <taxon>Bacteria</taxon>
        <taxon>Bacillati</taxon>
        <taxon>Bacillota</taxon>
        <taxon>Bacilli</taxon>
        <taxon>Lactobacillales</taxon>
        <taxon>Lactobacillaceae</taxon>
        <taxon>Weissella</taxon>
    </lineage>
</organism>
<dbReference type="OrthoDB" id="9805455at2"/>
<feature type="domain" description="TRNA-binding" evidence="4">
    <location>
        <begin position="90"/>
        <end position="202"/>
    </location>
</feature>
<evidence type="ECO:0000256" key="3">
    <source>
        <dbReference type="PROSITE-ProRule" id="PRU00209"/>
    </source>
</evidence>
<dbReference type="GO" id="GO:0000049">
    <property type="term" value="F:tRNA binding"/>
    <property type="evidence" value="ECO:0007669"/>
    <property type="project" value="UniProtKB-UniRule"/>
</dbReference>
<dbReference type="NCBIfam" id="NF045760">
    <property type="entry name" value="YtpR"/>
    <property type="match status" value="1"/>
</dbReference>
<keyword evidence="5" id="KW-0030">Aminoacyl-tRNA synthetase</keyword>
<evidence type="ECO:0000256" key="2">
    <source>
        <dbReference type="ARBA" id="ARBA00022884"/>
    </source>
</evidence>